<dbReference type="Pfam" id="PF07691">
    <property type="entry name" value="PA14"/>
    <property type="match status" value="1"/>
</dbReference>
<dbReference type="Proteomes" id="UP000289821">
    <property type="component" value="Unassembled WGS sequence"/>
</dbReference>
<dbReference type="InterPro" id="IPR002591">
    <property type="entry name" value="Phosphodiest/P_Trfase"/>
</dbReference>
<proteinExistence type="predicted"/>
<dbReference type="InterPro" id="IPR017850">
    <property type="entry name" value="Alkaline_phosphatase_core_sf"/>
</dbReference>
<dbReference type="CDD" id="cd00016">
    <property type="entry name" value="ALP_like"/>
    <property type="match status" value="1"/>
</dbReference>
<dbReference type="Gene3D" id="3.40.720.10">
    <property type="entry name" value="Alkaline Phosphatase, subunit A"/>
    <property type="match status" value="1"/>
</dbReference>
<dbReference type="AlphaFoldDB" id="A0A4Q0NPZ9"/>
<dbReference type="Gene3D" id="3.90.182.10">
    <property type="entry name" value="Toxin - Anthrax Protective Antigen,domain 1"/>
    <property type="match status" value="1"/>
</dbReference>
<dbReference type="Pfam" id="PF01663">
    <property type="entry name" value="Phosphodiest"/>
    <property type="match status" value="1"/>
</dbReference>
<name>A0A4Q0NPZ9_9FLAO</name>
<dbReference type="PROSITE" id="PS51820">
    <property type="entry name" value="PA14"/>
    <property type="match status" value="1"/>
</dbReference>
<evidence type="ECO:0000313" key="3">
    <source>
        <dbReference type="Proteomes" id="UP000289821"/>
    </source>
</evidence>
<dbReference type="PANTHER" id="PTHR10151">
    <property type="entry name" value="ECTONUCLEOTIDE PYROPHOSPHATASE/PHOSPHODIESTERASE"/>
    <property type="match status" value="1"/>
</dbReference>
<dbReference type="Pfam" id="PF13287">
    <property type="entry name" value="Fn3_assoc"/>
    <property type="match status" value="1"/>
</dbReference>
<accession>A0A4Q0NPZ9</accession>
<dbReference type="InterPro" id="IPR037524">
    <property type="entry name" value="PA14/GLEYA"/>
</dbReference>
<dbReference type="PANTHER" id="PTHR10151:SF120">
    <property type="entry name" value="BIS(5'-ADENOSYL)-TRIPHOSPHATASE"/>
    <property type="match status" value="1"/>
</dbReference>
<dbReference type="InterPro" id="IPR026876">
    <property type="entry name" value="Fn3_assoc_repeat"/>
</dbReference>
<dbReference type="SUPFAM" id="SSF53649">
    <property type="entry name" value="Alkaline phosphatase-like"/>
    <property type="match status" value="1"/>
</dbReference>
<dbReference type="SUPFAM" id="SSF56988">
    <property type="entry name" value="Anthrax protective antigen"/>
    <property type="match status" value="1"/>
</dbReference>
<dbReference type="SMART" id="SM00758">
    <property type="entry name" value="PA14"/>
    <property type="match status" value="1"/>
</dbReference>
<gene>
    <name evidence="2" type="ORF">DSM04_11247</name>
</gene>
<sequence>MLIDLCNLNLFYFSMKHKNYLFKSLQAGLLIATAFLSSCATESKPDLGIKHIIVIGVDGMSPDGINKAQTPVIDSLVKYGASTFEARAVLPSSSSSNWASMIMGADTEQHGITSNGWEANDHTLPAVVSAHDSRFPSIFTLFHDQKPEAHVGTIYDWDGFGRLYNTEDVAFDINGEHEDGTTQDAIAYITEHKPDFTFIHLDHVDHVGHSEGHGTESYYQAVEKADHLIGSIIASTKEAGIFDQTLFIISADHGGLGKGHGGESLNEVNIPFILYGAGVKNGYTIEETVYQYDNAATIAFIAGLETPQAWIGRPVKSAFVGFEKPVLRYKKQKQLLAPVLLPKNGPYAPSGGLFTTSNIEVKLNNPNTTGSIYYTLDGSDPSEKNGLEYTAPFTVDRTTLVRAIVAKTGKAPSTISSGNYRLIPSKKKPGVLFRIYPLENLTSLPDFRNLKASQTGNIMEFESGILDSLDSAASTAIVFNSVLKIDTSGSYTFYINSDDGSKLYIDEKLVVDNDGDHGVQERSGTINLNSGAHTIKIEYFNGGGGYYLDAQYKGPGIGKQIIPAGKLNLN</sequence>
<dbReference type="InterPro" id="IPR011658">
    <property type="entry name" value="PA14_dom"/>
</dbReference>
<dbReference type="EMBL" id="QOVI01000012">
    <property type="protein sequence ID" value="RXG11316.1"/>
    <property type="molecule type" value="Genomic_DNA"/>
</dbReference>
<organism evidence="2 3">
    <name type="scientific">Leeuwenhoekiella aestuarii</name>
    <dbReference type="NCBI Taxonomy" id="2249426"/>
    <lineage>
        <taxon>Bacteria</taxon>
        <taxon>Pseudomonadati</taxon>
        <taxon>Bacteroidota</taxon>
        <taxon>Flavobacteriia</taxon>
        <taxon>Flavobacteriales</taxon>
        <taxon>Flavobacteriaceae</taxon>
        <taxon>Leeuwenhoekiella</taxon>
    </lineage>
</organism>
<keyword evidence="3" id="KW-1185">Reference proteome</keyword>
<comment type="caution">
    <text evidence="2">The sequence shown here is derived from an EMBL/GenBank/DDBJ whole genome shotgun (WGS) entry which is preliminary data.</text>
</comment>
<protein>
    <submittedName>
        <fullName evidence="2">PA14 domain-containing protein</fullName>
    </submittedName>
</protein>
<evidence type="ECO:0000259" key="1">
    <source>
        <dbReference type="PROSITE" id="PS51820"/>
    </source>
</evidence>
<reference evidence="2 3" key="1">
    <citation type="submission" date="2018-07" db="EMBL/GenBank/DDBJ databases">
        <title>Leeuwenhoekiella genomics.</title>
        <authorList>
            <person name="Tahon G."/>
            <person name="Willems A."/>
        </authorList>
    </citation>
    <scope>NUCLEOTIDE SEQUENCE [LARGE SCALE GENOMIC DNA]</scope>
    <source>
        <strain evidence="2 3">R-50232</strain>
    </source>
</reference>
<dbReference type="GO" id="GO:0016787">
    <property type="term" value="F:hydrolase activity"/>
    <property type="evidence" value="ECO:0007669"/>
    <property type="project" value="UniProtKB-ARBA"/>
</dbReference>
<evidence type="ECO:0000313" key="2">
    <source>
        <dbReference type="EMBL" id="RXG11316.1"/>
    </source>
</evidence>
<feature type="domain" description="PA14" evidence="1">
    <location>
        <begin position="426"/>
        <end position="566"/>
    </location>
</feature>